<evidence type="ECO:0000313" key="3">
    <source>
        <dbReference type="Proteomes" id="UP001281003"/>
    </source>
</evidence>
<feature type="compositionally biased region" description="Basic and acidic residues" evidence="1">
    <location>
        <begin position="215"/>
        <end position="229"/>
    </location>
</feature>
<comment type="caution">
    <text evidence="2">The sequence shown here is derived from an EMBL/GenBank/DDBJ whole genome shotgun (WGS) entry which is preliminary data.</text>
</comment>
<dbReference type="Proteomes" id="UP001281003">
    <property type="component" value="Unassembled WGS sequence"/>
</dbReference>
<protein>
    <submittedName>
        <fullName evidence="2">Uncharacterized protein</fullName>
    </submittedName>
</protein>
<evidence type="ECO:0000313" key="2">
    <source>
        <dbReference type="EMBL" id="KAK3402216.1"/>
    </source>
</evidence>
<reference evidence="2" key="2">
    <citation type="submission" date="2023-07" db="EMBL/GenBank/DDBJ databases">
        <authorList>
            <consortium name="Lawrence Berkeley National Laboratory"/>
            <person name="Haridas S."/>
            <person name="Hensen N."/>
            <person name="Bonometti L."/>
            <person name="Westerberg I."/>
            <person name="Brannstrom I.O."/>
            <person name="Guillou S."/>
            <person name="Cros-Aarteil S."/>
            <person name="Calhoun S."/>
            <person name="Kuo A."/>
            <person name="Mondo S."/>
            <person name="Pangilinan J."/>
            <person name="Riley R."/>
            <person name="LaButti K."/>
            <person name="Andreopoulos B."/>
            <person name="Lipzen A."/>
            <person name="Chen C."/>
            <person name="Yanf M."/>
            <person name="Daum C."/>
            <person name="Ng V."/>
            <person name="Clum A."/>
            <person name="Steindorff A."/>
            <person name="Ohm R."/>
            <person name="Martin F."/>
            <person name="Silar P."/>
            <person name="Natvig D."/>
            <person name="Lalanne C."/>
            <person name="Gautier V."/>
            <person name="Ament-velasquez S.L."/>
            <person name="Kruys A."/>
            <person name="Hutchinson M.I."/>
            <person name="Powell A.J."/>
            <person name="Barry K."/>
            <person name="Miller A.N."/>
            <person name="Grigoriev I.V."/>
            <person name="Debuchy R."/>
            <person name="Gladieux P."/>
            <person name="Thoren M.H."/>
            <person name="Johannesson H."/>
        </authorList>
    </citation>
    <scope>NUCLEOTIDE SEQUENCE</scope>
    <source>
        <strain evidence="2">FGSC 1904</strain>
    </source>
</reference>
<name>A0AAE0UFD6_SORBR</name>
<dbReference type="EMBL" id="JAUTDP010000002">
    <property type="protein sequence ID" value="KAK3402216.1"/>
    <property type="molecule type" value="Genomic_DNA"/>
</dbReference>
<reference evidence="2" key="1">
    <citation type="journal article" date="2023" name="Mol. Phylogenet. Evol.">
        <title>Genome-scale phylogeny and comparative genomics of the fungal order Sordariales.</title>
        <authorList>
            <person name="Hensen N."/>
            <person name="Bonometti L."/>
            <person name="Westerberg I."/>
            <person name="Brannstrom I.O."/>
            <person name="Guillou S."/>
            <person name="Cros-Aarteil S."/>
            <person name="Calhoun S."/>
            <person name="Haridas S."/>
            <person name="Kuo A."/>
            <person name="Mondo S."/>
            <person name="Pangilinan J."/>
            <person name="Riley R."/>
            <person name="LaButti K."/>
            <person name="Andreopoulos B."/>
            <person name="Lipzen A."/>
            <person name="Chen C."/>
            <person name="Yan M."/>
            <person name="Daum C."/>
            <person name="Ng V."/>
            <person name="Clum A."/>
            <person name="Steindorff A."/>
            <person name="Ohm R.A."/>
            <person name="Martin F."/>
            <person name="Silar P."/>
            <person name="Natvig D.O."/>
            <person name="Lalanne C."/>
            <person name="Gautier V."/>
            <person name="Ament-Velasquez S.L."/>
            <person name="Kruys A."/>
            <person name="Hutchinson M.I."/>
            <person name="Powell A.J."/>
            <person name="Barry K."/>
            <person name="Miller A.N."/>
            <person name="Grigoriev I.V."/>
            <person name="Debuchy R."/>
            <person name="Gladieux P."/>
            <person name="Hiltunen Thoren M."/>
            <person name="Johannesson H."/>
        </authorList>
    </citation>
    <scope>NUCLEOTIDE SEQUENCE</scope>
    <source>
        <strain evidence="2">FGSC 1904</strain>
    </source>
</reference>
<feature type="compositionally biased region" description="Basic and acidic residues" evidence="1">
    <location>
        <begin position="93"/>
        <end position="107"/>
    </location>
</feature>
<feature type="compositionally biased region" description="Polar residues" evidence="1">
    <location>
        <begin position="170"/>
        <end position="190"/>
    </location>
</feature>
<feature type="compositionally biased region" description="Gly residues" evidence="1">
    <location>
        <begin position="114"/>
        <end position="130"/>
    </location>
</feature>
<feature type="compositionally biased region" description="Basic and acidic residues" evidence="1">
    <location>
        <begin position="157"/>
        <end position="169"/>
    </location>
</feature>
<keyword evidence="3" id="KW-1185">Reference proteome</keyword>
<gene>
    <name evidence="2" type="ORF">B0T20DRAFT_493326</name>
</gene>
<feature type="compositionally biased region" description="Basic and acidic residues" evidence="1">
    <location>
        <begin position="191"/>
        <end position="206"/>
    </location>
</feature>
<feature type="region of interest" description="Disordered" evidence="1">
    <location>
        <begin position="93"/>
        <end position="245"/>
    </location>
</feature>
<dbReference type="AlphaFoldDB" id="A0AAE0UFD6"/>
<sequence length="245" mass="27463">MDKDVEPINSLCPDCVREAHDPNPDARLPENDPYRKQDREALEARETMKREFREEEAEKAAEKARERARANYKEVHSRDEDWIGGVWMVQGRIEGEKKKEEDEKGAEGGDGDGDGNGNGNGNGNGTGTGTGIKKRKKTVRFASPLEEEMPEKRRKIVKLDLREERREVGDQSSGSQSTANLNTEDQSCDNQSEKNEITENESDKENQVPNEGGENNEKPQGEGLDEKDLNIYSTLRAEDESGNPS</sequence>
<feature type="compositionally biased region" description="Basic and acidic residues" evidence="1">
    <location>
        <begin position="15"/>
        <end position="77"/>
    </location>
</feature>
<organism evidence="2 3">
    <name type="scientific">Sordaria brevicollis</name>
    <dbReference type="NCBI Taxonomy" id="83679"/>
    <lineage>
        <taxon>Eukaryota</taxon>
        <taxon>Fungi</taxon>
        <taxon>Dikarya</taxon>
        <taxon>Ascomycota</taxon>
        <taxon>Pezizomycotina</taxon>
        <taxon>Sordariomycetes</taxon>
        <taxon>Sordariomycetidae</taxon>
        <taxon>Sordariales</taxon>
        <taxon>Sordariaceae</taxon>
        <taxon>Sordaria</taxon>
    </lineage>
</organism>
<proteinExistence type="predicted"/>
<accession>A0AAE0UFD6</accession>
<feature type="region of interest" description="Disordered" evidence="1">
    <location>
        <begin position="1"/>
        <end position="77"/>
    </location>
</feature>
<evidence type="ECO:0000256" key="1">
    <source>
        <dbReference type="SAM" id="MobiDB-lite"/>
    </source>
</evidence>